<keyword evidence="13" id="KW-1185">Reference proteome</keyword>
<protein>
    <submittedName>
        <fullName evidence="12">Energy transducer TonB</fullName>
    </submittedName>
</protein>
<evidence type="ECO:0000256" key="1">
    <source>
        <dbReference type="ARBA" id="ARBA00004383"/>
    </source>
</evidence>
<evidence type="ECO:0000256" key="6">
    <source>
        <dbReference type="ARBA" id="ARBA00022692"/>
    </source>
</evidence>
<dbReference type="Proteomes" id="UP000320042">
    <property type="component" value="Unassembled WGS sequence"/>
</dbReference>
<evidence type="ECO:0000256" key="9">
    <source>
        <dbReference type="ARBA" id="ARBA00023136"/>
    </source>
</evidence>
<comment type="similarity">
    <text evidence="2">Belongs to the TonB family.</text>
</comment>
<dbReference type="InterPro" id="IPR037682">
    <property type="entry name" value="TonB_C"/>
</dbReference>
<dbReference type="SUPFAM" id="SSF74653">
    <property type="entry name" value="TolA/TonB C-terminal domain"/>
    <property type="match status" value="1"/>
</dbReference>
<dbReference type="GO" id="GO:0015031">
    <property type="term" value="P:protein transport"/>
    <property type="evidence" value="ECO:0007669"/>
    <property type="project" value="UniProtKB-KW"/>
</dbReference>
<dbReference type="GO" id="GO:0055085">
    <property type="term" value="P:transmembrane transport"/>
    <property type="evidence" value="ECO:0007669"/>
    <property type="project" value="InterPro"/>
</dbReference>
<proteinExistence type="inferred from homology"/>
<dbReference type="PANTHER" id="PTHR33446:SF2">
    <property type="entry name" value="PROTEIN TONB"/>
    <property type="match status" value="1"/>
</dbReference>
<keyword evidence="10" id="KW-0732">Signal</keyword>
<dbReference type="PRINTS" id="PR01374">
    <property type="entry name" value="TONBPROTEIN"/>
</dbReference>
<evidence type="ECO:0000313" key="12">
    <source>
        <dbReference type="EMBL" id="TWR26506.1"/>
    </source>
</evidence>
<dbReference type="AlphaFoldDB" id="A0A563U575"/>
<dbReference type="GO" id="GO:0030288">
    <property type="term" value="C:outer membrane-bounded periplasmic space"/>
    <property type="evidence" value="ECO:0007669"/>
    <property type="project" value="InterPro"/>
</dbReference>
<dbReference type="NCBIfam" id="TIGR01352">
    <property type="entry name" value="tonB_Cterm"/>
    <property type="match status" value="1"/>
</dbReference>
<evidence type="ECO:0000259" key="11">
    <source>
        <dbReference type="PROSITE" id="PS52015"/>
    </source>
</evidence>
<evidence type="ECO:0000313" key="13">
    <source>
        <dbReference type="Proteomes" id="UP000320042"/>
    </source>
</evidence>
<dbReference type="Pfam" id="PF20329">
    <property type="entry name" value="DUF6624"/>
    <property type="match status" value="1"/>
</dbReference>
<evidence type="ECO:0000256" key="10">
    <source>
        <dbReference type="SAM" id="SignalP"/>
    </source>
</evidence>
<gene>
    <name evidence="12" type="ORF">FPZ43_15225</name>
</gene>
<name>A0A563U575_9SPHI</name>
<organism evidence="12 13">
    <name type="scientific">Mucilaginibacter pallidiroseus</name>
    <dbReference type="NCBI Taxonomy" id="2599295"/>
    <lineage>
        <taxon>Bacteria</taxon>
        <taxon>Pseudomonadati</taxon>
        <taxon>Bacteroidota</taxon>
        <taxon>Sphingobacteriia</taxon>
        <taxon>Sphingobacteriales</taxon>
        <taxon>Sphingobacteriaceae</taxon>
        <taxon>Mucilaginibacter</taxon>
    </lineage>
</organism>
<dbReference type="Gene3D" id="3.30.1150.10">
    <property type="match status" value="1"/>
</dbReference>
<dbReference type="Pfam" id="PF03544">
    <property type="entry name" value="TonB_C"/>
    <property type="match status" value="1"/>
</dbReference>
<feature type="signal peptide" evidence="10">
    <location>
        <begin position="1"/>
        <end position="22"/>
    </location>
</feature>
<keyword evidence="7" id="KW-0653">Protein transport</keyword>
<dbReference type="RefSeq" id="WP_146382786.1">
    <property type="nucleotide sequence ID" value="NZ_VOEJ01000007.1"/>
</dbReference>
<accession>A0A563U575</accession>
<comment type="subcellular location">
    <subcellularLocation>
        <location evidence="1">Cell inner membrane</location>
        <topology evidence="1">Single-pass membrane protein</topology>
        <orientation evidence="1">Periplasmic side</orientation>
    </subcellularLocation>
</comment>
<dbReference type="PANTHER" id="PTHR33446">
    <property type="entry name" value="PROTEIN TONB-RELATED"/>
    <property type="match status" value="1"/>
</dbReference>
<evidence type="ECO:0000256" key="5">
    <source>
        <dbReference type="ARBA" id="ARBA00022519"/>
    </source>
</evidence>
<evidence type="ECO:0000256" key="4">
    <source>
        <dbReference type="ARBA" id="ARBA00022475"/>
    </source>
</evidence>
<keyword evidence="8" id="KW-1133">Transmembrane helix</keyword>
<dbReference type="PROSITE" id="PS52015">
    <property type="entry name" value="TONB_CTD"/>
    <property type="match status" value="1"/>
</dbReference>
<dbReference type="InterPro" id="IPR003538">
    <property type="entry name" value="TonB"/>
</dbReference>
<evidence type="ECO:0000256" key="7">
    <source>
        <dbReference type="ARBA" id="ARBA00022927"/>
    </source>
</evidence>
<keyword evidence="4" id="KW-1003">Cell membrane</keyword>
<dbReference type="OrthoDB" id="2989458at2"/>
<keyword evidence="3" id="KW-0813">Transport</keyword>
<evidence type="ECO:0000256" key="8">
    <source>
        <dbReference type="ARBA" id="ARBA00022989"/>
    </source>
</evidence>
<reference evidence="12 13" key="1">
    <citation type="submission" date="2019-07" db="EMBL/GenBank/DDBJ databases">
        <authorList>
            <person name="Kim J."/>
        </authorList>
    </citation>
    <scope>NUCLEOTIDE SEQUENCE [LARGE SCALE GENOMIC DNA]</scope>
    <source>
        <strain evidence="13">dk17</strain>
    </source>
</reference>
<evidence type="ECO:0000256" key="2">
    <source>
        <dbReference type="ARBA" id="ARBA00006555"/>
    </source>
</evidence>
<sequence>MKLILRLAIVAALTVSITDAFSQTNKKLIAQLDTILKDDQRYRRIKNASPQQDKENMRMQHTLDLANLAKVEKLIDQYGYPGKSMVGVKHQSTVFLVIQHNDTEAQDKYLPLLTKAAGKGELRASSLAILIDRVKTGHGQPQIYGSQTHETKDGVKLYPIEDEWQVNTRRAKIGLGPIEPYLAQWHIKYKVPTKEHNPNPASIYYDEKKREVIAIEAVGGDTGIFERLQYPARAKEAGIKGSVLVEFTVGADGNTKNIIVVNGLGYGCDEEAIRVIKETKYNNKAGEDADMRMKLPFPYKG</sequence>
<dbReference type="GO" id="GO:0015891">
    <property type="term" value="P:siderophore transport"/>
    <property type="evidence" value="ECO:0007669"/>
    <property type="project" value="InterPro"/>
</dbReference>
<dbReference type="InterPro" id="IPR046732">
    <property type="entry name" value="DUF6624"/>
</dbReference>
<feature type="chain" id="PRO_5022091005" evidence="10">
    <location>
        <begin position="23"/>
        <end position="301"/>
    </location>
</feature>
<dbReference type="GO" id="GO:0098797">
    <property type="term" value="C:plasma membrane protein complex"/>
    <property type="evidence" value="ECO:0007669"/>
    <property type="project" value="TreeGrafter"/>
</dbReference>
<evidence type="ECO:0000256" key="3">
    <source>
        <dbReference type="ARBA" id="ARBA00022448"/>
    </source>
</evidence>
<dbReference type="EMBL" id="VOEJ01000007">
    <property type="protein sequence ID" value="TWR26506.1"/>
    <property type="molecule type" value="Genomic_DNA"/>
</dbReference>
<keyword evidence="6" id="KW-0812">Transmembrane</keyword>
<keyword evidence="5" id="KW-0997">Cell inner membrane</keyword>
<dbReference type="GO" id="GO:0031992">
    <property type="term" value="F:energy transducer activity"/>
    <property type="evidence" value="ECO:0007669"/>
    <property type="project" value="InterPro"/>
</dbReference>
<dbReference type="InterPro" id="IPR051045">
    <property type="entry name" value="TonB-dependent_transducer"/>
</dbReference>
<dbReference type="InterPro" id="IPR006260">
    <property type="entry name" value="TonB/TolA_C"/>
</dbReference>
<comment type="caution">
    <text evidence="12">The sequence shown here is derived from an EMBL/GenBank/DDBJ whole genome shotgun (WGS) entry which is preliminary data.</text>
</comment>
<keyword evidence="9" id="KW-0472">Membrane</keyword>
<feature type="domain" description="TonB C-terminal" evidence="11">
    <location>
        <begin position="215"/>
        <end position="301"/>
    </location>
</feature>